<protein>
    <submittedName>
        <fullName evidence="2">Uncharacterized protein</fullName>
    </submittedName>
</protein>
<evidence type="ECO:0000256" key="1">
    <source>
        <dbReference type="SAM" id="MobiDB-lite"/>
    </source>
</evidence>
<accession>A0A8D8SM02</accession>
<organism evidence="2">
    <name type="scientific">Cacopsylla melanoneura</name>
    <dbReference type="NCBI Taxonomy" id="428564"/>
    <lineage>
        <taxon>Eukaryota</taxon>
        <taxon>Metazoa</taxon>
        <taxon>Ecdysozoa</taxon>
        <taxon>Arthropoda</taxon>
        <taxon>Hexapoda</taxon>
        <taxon>Insecta</taxon>
        <taxon>Pterygota</taxon>
        <taxon>Neoptera</taxon>
        <taxon>Paraneoptera</taxon>
        <taxon>Hemiptera</taxon>
        <taxon>Sternorrhyncha</taxon>
        <taxon>Psylloidea</taxon>
        <taxon>Psyllidae</taxon>
        <taxon>Psyllinae</taxon>
        <taxon>Cacopsylla</taxon>
    </lineage>
</organism>
<feature type="region of interest" description="Disordered" evidence="1">
    <location>
        <begin position="94"/>
        <end position="265"/>
    </location>
</feature>
<reference evidence="2" key="1">
    <citation type="submission" date="2021-05" db="EMBL/GenBank/DDBJ databases">
        <authorList>
            <person name="Alioto T."/>
            <person name="Alioto T."/>
            <person name="Gomez Garrido J."/>
        </authorList>
    </citation>
    <scope>NUCLEOTIDE SEQUENCE</scope>
</reference>
<sequence>MPMRQNIFIFQMYYYVVVLFIEEEMVEIASSRWFLHSTNVQRNDLVKCQWPQKDASTKAKKHIAPENAWSTARVKVLAKTADYDNARLKLSMAEDTDTIESDPASQPLKRKRNSPVRYSPGSTQSDGEFWVEKGRCQYGPLGIKPDTNELPEPPISPLLLKGKAVKQSKQPPWSRPPPPLQVKHSQAHQKGREKKIQTPRAHNLPTRKSPRFQSNSPLIPPPQHNDLDETQCLAGLNNIPPPEHAGQKESEQHPEKPPPPPPAKV</sequence>
<feature type="compositionally biased region" description="Basic and acidic residues" evidence="1">
    <location>
        <begin position="245"/>
        <end position="256"/>
    </location>
</feature>
<dbReference type="EMBL" id="HBUF01221086">
    <property type="protein sequence ID" value="CAG6669446.1"/>
    <property type="molecule type" value="Transcribed_RNA"/>
</dbReference>
<name>A0A8D8SM02_9HEMI</name>
<proteinExistence type="predicted"/>
<dbReference type="AlphaFoldDB" id="A0A8D8SM02"/>
<evidence type="ECO:0000313" key="2">
    <source>
        <dbReference type="EMBL" id="CAG6669446.1"/>
    </source>
</evidence>